<accession>A0A212JNR0</accession>
<protein>
    <submittedName>
        <fullName evidence="1">Uncharacterized protein</fullName>
    </submittedName>
</protein>
<sequence length="69" mass="8096">MIYDNPKHVVSKAYMLGVLQTNPISFYKAKHIPKDRGFLNNEELQQIMNVKFKIASHELIRDLFIFTIS</sequence>
<reference evidence="1" key="1">
    <citation type="submission" date="2016-04" db="EMBL/GenBank/DDBJ databases">
        <authorList>
            <person name="Evans L.H."/>
            <person name="Alamgir A."/>
            <person name="Owens N."/>
            <person name="Weber N.D."/>
            <person name="Virtaneva K."/>
            <person name="Barbian K."/>
            <person name="Babar A."/>
            <person name="Rosenke K."/>
        </authorList>
    </citation>
    <scope>NUCLEOTIDE SEQUENCE</scope>
    <source>
        <strain evidence="1">86-1</strain>
    </source>
</reference>
<name>A0A212JNR0_9BACT</name>
<gene>
    <name evidence="1" type="ORF">KL86DYS1_20357</name>
</gene>
<proteinExistence type="predicted"/>
<dbReference type="AlphaFoldDB" id="A0A212JNR0"/>
<evidence type="ECO:0000313" key="1">
    <source>
        <dbReference type="EMBL" id="SBW01057.1"/>
    </source>
</evidence>
<dbReference type="EMBL" id="FLUM01000002">
    <property type="protein sequence ID" value="SBW01057.1"/>
    <property type="molecule type" value="Genomic_DNA"/>
</dbReference>
<dbReference type="RefSeq" id="WP_296941577.1">
    <property type="nucleotide sequence ID" value="NZ_LT599032.1"/>
</dbReference>
<organism evidence="1">
    <name type="scientific">uncultured Dysgonomonas sp</name>
    <dbReference type="NCBI Taxonomy" id="206096"/>
    <lineage>
        <taxon>Bacteria</taxon>
        <taxon>Pseudomonadati</taxon>
        <taxon>Bacteroidota</taxon>
        <taxon>Bacteroidia</taxon>
        <taxon>Bacteroidales</taxon>
        <taxon>Dysgonomonadaceae</taxon>
        <taxon>Dysgonomonas</taxon>
        <taxon>environmental samples</taxon>
    </lineage>
</organism>